<accession>A0ABS7FYN3</accession>
<name>A0ABS7FYN3_9ACTN</name>
<protein>
    <submittedName>
        <fullName evidence="1">DUF2993 domain-containing protein</fullName>
    </submittedName>
</protein>
<evidence type="ECO:0000313" key="2">
    <source>
        <dbReference type="Proteomes" id="UP000774570"/>
    </source>
</evidence>
<sequence>MRKVLLVLLILVAVGLVVADRVGVRVAQDEIGKQIAAEYRLAQRPDVTIHGVPFLTQAVSGNYDRIDVKIGNWTEQGVTVGDVRIDMRGVNAPVKEVTKGEQGRITAETATASAVIPYDVIRKNAPEQVTSIAKQGDDLKVGLAGTLLGLRLTGDAVVKVTPSAKGITIKPVTVSSAGLQLPVAQVAQLQWTVPVTNLPVGSRITRIEPTDAGLRVAATAENVDLNELPAN</sequence>
<reference evidence="1 2" key="1">
    <citation type="submission" date="2021-07" db="EMBL/GenBank/DDBJ databases">
        <title>Actinomadura sp. PM05-2 isolated from lichen.</title>
        <authorList>
            <person name="Somphong A."/>
            <person name="Phongsopitanun W."/>
            <person name="Tanasupawat S."/>
            <person name="Peongsungnone V."/>
        </authorList>
    </citation>
    <scope>NUCLEOTIDE SEQUENCE [LARGE SCALE GENOMIC DNA]</scope>
    <source>
        <strain evidence="1 2">PM05-2</strain>
    </source>
</reference>
<comment type="caution">
    <text evidence="1">The sequence shown here is derived from an EMBL/GenBank/DDBJ whole genome shotgun (WGS) entry which is preliminary data.</text>
</comment>
<gene>
    <name evidence="1" type="ORF">K1Y72_22895</name>
</gene>
<dbReference type="EMBL" id="JAIBOA010000015">
    <property type="protein sequence ID" value="MBW8485245.1"/>
    <property type="molecule type" value="Genomic_DNA"/>
</dbReference>
<dbReference type="RefSeq" id="WP_220168470.1">
    <property type="nucleotide sequence ID" value="NZ_JAIBOA010000015.1"/>
</dbReference>
<organism evidence="1 2">
    <name type="scientific">Actinomadura parmotrematis</name>
    <dbReference type="NCBI Taxonomy" id="2864039"/>
    <lineage>
        <taxon>Bacteria</taxon>
        <taxon>Bacillati</taxon>
        <taxon>Actinomycetota</taxon>
        <taxon>Actinomycetes</taxon>
        <taxon>Streptosporangiales</taxon>
        <taxon>Thermomonosporaceae</taxon>
        <taxon>Actinomadura</taxon>
    </lineage>
</organism>
<keyword evidence="2" id="KW-1185">Reference proteome</keyword>
<dbReference type="InterPro" id="IPR021373">
    <property type="entry name" value="DUF2993"/>
</dbReference>
<dbReference type="Proteomes" id="UP000774570">
    <property type="component" value="Unassembled WGS sequence"/>
</dbReference>
<evidence type="ECO:0000313" key="1">
    <source>
        <dbReference type="EMBL" id="MBW8485245.1"/>
    </source>
</evidence>
<dbReference type="Pfam" id="PF11209">
    <property type="entry name" value="LmeA"/>
    <property type="match status" value="1"/>
</dbReference>
<proteinExistence type="predicted"/>